<evidence type="ECO:0000256" key="1">
    <source>
        <dbReference type="ARBA" id="ARBA00023172"/>
    </source>
</evidence>
<dbReference type="Proteomes" id="UP000183223">
    <property type="component" value="Unassembled WGS sequence"/>
</dbReference>
<feature type="domain" description="Tyr recombinase" evidence="2">
    <location>
        <begin position="49"/>
        <end position="86"/>
    </location>
</feature>
<name>A0A1G5RJ04_PHOLU</name>
<dbReference type="AlphaFoldDB" id="A0A1G5RJ04"/>
<dbReference type="Gene3D" id="1.10.443.10">
    <property type="entry name" value="Intergrase catalytic core"/>
    <property type="match status" value="1"/>
</dbReference>
<dbReference type="SUPFAM" id="SSF56349">
    <property type="entry name" value="DNA breaking-rejoining enzymes"/>
    <property type="match status" value="1"/>
</dbReference>
<gene>
    <name evidence="3" type="ORF">SAMN02982990_04248</name>
</gene>
<keyword evidence="1" id="KW-0233">DNA recombination</keyword>
<organism evidence="3 4">
    <name type="scientific">Photorhabdus luminescens</name>
    <name type="common">Xenorhabdus luminescens</name>
    <dbReference type="NCBI Taxonomy" id="29488"/>
    <lineage>
        <taxon>Bacteria</taxon>
        <taxon>Pseudomonadati</taxon>
        <taxon>Pseudomonadota</taxon>
        <taxon>Gammaproteobacteria</taxon>
        <taxon>Enterobacterales</taxon>
        <taxon>Morganellaceae</taxon>
        <taxon>Photorhabdus</taxon>
    </lineage>
</organism>
<reference evidence="4" key="1">
    <citation type="submission" date="2016-10" db="EMBL/GenBank/DDBJ databases">
        <authorList>
            <person name="Varghese N."/>
            <person name="Submissions S."/>
        </authorList>
    </citation>
    <scope>NUCLEOTIDE SEQUENCE [LARGE SCALE GENOMIC DNA]</scope>
    <source>
        <strain evidence="4">ATCC 29999</strain>
    </source>
</reference>
<keyword evidence="4" id="KW-1185">Reference proteome</keyword>
<accession>A0A1G5RJ04</accession>
<dbReference type="InterPro" id="IPR013762">
    <property type="entry name" value="Integrase-like_cat_sf"/>
</dbReference>
<dbReference type="STRING" id="29488.KS18_14380"/>
<dbReference type="Pfam" id="PF00589">
    <property type="entry name" value="Phage_integrase"/>
    <property type="match status" value="1"/>
</dbReference>
<evidence type="ECO:0000313" key="4">
    <source>
        <dbReference type="Proteomes" id="UP000183223"/>
    </source>
</evidence>
<protein>
    <submittedName>
        <fullName evidence="3">Phage integrase family protein</fullName>
    </submittedName>
</protein>
<evidence type="ECO:0000313" key="3">
    <source>
        <dbReference type="EMBL" id="SCZ73361.1"/>
    </source>
</evidence>
<dbReference type="GO" id="GO:0006310">
    <property type="term" value="P:DNA recombination"/>
    <property type="evidence" value="ECO:0007669"/>
    <property type="project" value="UniProtKB-KW"/>
</dbReference>
<evidence type="ECO:0000259" key="2">
    <source>
        <dbReference type="Pfam" id="PF00589"/>
    </source>
</evidence>
<dbReference type="InterPro" id="IPR011010">
    <property type="entry name" value="DNA_brk_join_enz"/>
</dbReference>
<proteinExistence type="predicted"/>
<dbReference type="EMBL" id="FMWJ01000036">
    <property type="protein sequence ID" value="SCZ73361.1"/>
    <property type="molecule type" value="Genomic_DNA"/>
</dbReference>
<dbReference type="GO" id="GO:0003677">
    <property type="term" value="F:DNA binding"/>
    <property type="evidence" value="ECO:0007669"/>
    <property type="project" value="InterPro"/>
</dbReference>
<dbReference type="GO" id="GO:0015074">
    <property type="term" value="P:DNA integration"/>
    <property type="evidence" value="ECO:0007669"/>
    <property type="project" value="InterPro"/>
</dbReference>
<sequence>MEINVSFPFLKNWREKCAVKKMGKLFNVDYRNFCKILHVVKPDLPEGQATHVLRHTFASHFVMNVALQQILGHANIQQTMAYAHLAPDYLQFAITLNPLNGGMEI</sequence>
<dbReference type="InterPro" id="IPR002104">
    <property type="entry name" value="Integrase_catalytic"/>
</dbReference>